<comment type="caution">
    <text evidence="8">The sequence shown here is derived from an EMBL/GenBank/DDBJ whole genome shotgun (WGS) entry which is preliminary data.</text>
</comment>
<dbReference type="CDD" id="cd00130">
    <property type="entry name" value="PAS"/>
    <property type="match status" value="1"/>
</dbReference>
<dbReference type="NCBIfam" id="TIGR00229">
    <property type="entry name" value="sensory_box"/>
    <property type="match status" value="2"/>
</dbReference>
<evidence type="ECO:0000256" key="3">
    <source>
        <dbReference type="ARBA" id="ARBA00022553"/>
    </source>
</evidence>
<dbReference type="InterPro" id="IPR001610">
    <property type="entry name" value="PAC"/>
</dbReference>
<keyword evidence="9" id="KW-1185">Reference proteome</keyword>
<dbReference type="Pfam" id="PF13426">
    <property type="entry name" value="PAS_9"/>
    <property type="match status" value="1"/>
</dbReference>
<feature type="domain" description="PAC" evidence="7">
    <location>
        <begin position="237"/>
        <end position="288"/>
    </location>
</feature>
<dbReference type="SUPFAM" id="SSF55785">
    <property type="entry name" value="PYP-like sensor domain (PAS domain)"/>
    <property type="match status" value="2"/>
</dbReference>
<dbReference type="InterPro" id="IPR000700">
    <property type="entry name" value="PAS-assoc_C"/>
</dbReference>
<dbReference type="PROSITE" id="PS50112">
    <property type="entry name" value="PAS"/>
    <property type="match status" value="1"/>
</dbReference>
<sequence>MKDDIRKTKGQLIEELSQLQLVSVEHKILAARYKAVIEFANDAVFVADIETGIIIDANLKAQELTGYSREEIIGMHQRQLHPAEVLDEKGEFSKSFTRHVINTHAVEEEKIIRKDGTILDVSISAGVIELRTGKLIIGIFRDITEQKKIISELKRHQEDMKKLLTMLNTTNHIAKIGGWTLTPGTMEVTWTDEVYHIHELPVTQPPEFVKAMGYYPEEVRFLLIDKLQECLTTGKTINIELPFTTAKGNHLWVSINAIPERENGNIVRIIGSFQDITQRKQMEDLIRKNPDIIERHETEQDNNGN</sequence>
<keyword evidence="3" id="KW-0597">Phosphoprotein</keyword>
<feature type="domain" description="PAC" evidence="7">
    <location>
        <begin position="105"/>
        <end position="155"/>
    </location>
</feature>
<evidence type="ECO:0000313" key="8">
    <source>
        <dbReference type="EMBL" id="KWT86801.1"/>
    </source>
</evidence>
<dbReference type="Proteomes" id="UP000060487">
    <property type="component" value="Unassembled WGS sequence"/>
</dbReference>
<dbReference type="SMART" id="SM00091">
    <property type="entry name" value="PAS"/>
    <property type="match status" value="1"/>
</dbReference>
<comment type="catalytic activity">
    <reaction evidence="1">
        <text>ATP + protein L-histidine = ADP + protein N-phospho-L-histidine.</text>
        <dbReference type="EC" id="2.7.13.3"/>
    </reaction>
</comment>
<dbReference type="PROSITE" id="PS50113">
    <property type="entry name" value="PAC"/>
    <property type="match status" value="2"/>
</dbReference>
<dbReference type="InterPro" id="IPR052162">
    <property type="entry name" value="Sensor_kinase/Photoreceptor"/>
</dbReference>
<dbReference type="InterPro" id="IPR035965">
    <property type="entry name" value="PAS-like_dom_sf"/>
</dbReference>
<accession>A0ABR5SFV1</accession>
<keyword evidence="4 8" id="KW-0808">Transferase</keyword>
<evidence type="ECO:0000256" key="1">
    <source>
        <dbReference type="ARBA" id="ARBA00000085"/>
    </source>
</evidence>
<evidence type="ECO:0000256" key="2">
    <source>
        <dbReference type="ARBA" id="ARBA00012438"/>
    </source>
</evidence>
<evidence type="ECO:0000259" key="7">
    <source>
        <dbReference type="PROSITE" id="PS50113"/>
    </source>
</evidence>
<keyword evidence="8" id="KW-0548">Nucleotidyltransferase</keyword>
<dbReference type="EMBL" id="LNQR01000056">
    <property type="protein sequence ID" value="KWT86801.1"/>
    <property type="molecule type" value="Genomic_DNA"/>
</dbReference>
<gene>
    <name evidence="8" type="ORF">ASN18_1524</name>
</gene>
<dbReference type="InterPro" id="IPR000014">
    <property type="entry name" value="PAS"/>
</dbReference>
<dbReference type="PANTHER" id="PTHR43304">
    <property type="entry name" value="PHYTOCHROME-LIKE PROTEIN CPH1"/>
    <property type="match status" value="1"/>
</dbReference>
<dbReference type="InterPro" id="IPR013656">
    <property type="entry name" value="PAS_4"/>
</dbReference>
<evidence type="ECO:0000256" key="4">
    <source>
        <dbReference type="ARBA" id="ARBA00022679"/>
    </source>
</evidence>
<organism evidence="8 9">
    <name type="scientific">Candidatus Magnetominusculus xianensis</name>
    <dbReference type="NCBI Taxonomy" id="1748249"/>
    <lineage>
        <taxon>Bacteria</taxon>
        <taxon>Pseudomonadati</taxon>
        <taxon>Nitrospirota</taxon>
        <taxon>Nitrospiria</taxon>
        <taxon>Nitrospirales</taxon>
        <taxon>Nitrospiraceae</taxon>
        <taxon>Candidatus Magnetominusculus</taxon>
    </lineage>
</organism>
<dbReference type="Gene3D" id="3.30.450.20">
    <property type="entry name" value="PAS domain"/>
    <property type="match status" value="2"/>
</dbReference>
<dbReference type="SMART" id="SM00086">
    <property type="entry name" value="PAC"/>
    <property type="match status" value="2"/>
</dbReference>
<feature type="domain" description="PAS" evidence="6">
    <location>
        <begin position="29"/>
        <end position="82"/>
    </location>
</feature>
<dbReference type="RefSeq" id="WP_085052145.1">
    <property type="nucleotide sequence ID" value="NZ_LNQR01000056.1"/>
</dbReference>
<keyword evidence="5" id="KW-0418">Kinase</keyword>
<reference evidence="8 9" key="1">
    <citation type="submission" date="2015-11" db="EMBL/GenBank/DDBJ databases">
        <authorList>
            <person name="Lin W."/>
        </authorList>
    </citation>
    <scope>NUCLEOTIDE SEQUENCE [LARGE SCALE GENOMIC DNA]</scope>
    <source>
        <strain evidence="8 9">HCH-1</strain>
    </source>
</reference>
<proteinExistence type="predicted"/>
<name>A0ABR5SFV1_9BACT</name>
<dbReference type="Pfam" id="PF08448">
    <property type="entry name" value="PAS_4"/>
    <property type="match status" value="1"/>
</dbReference>
<dbReference type="GO" id="GO:0052621">
    <property type="term" value="F:diguanylate cyclase activity"/>
    <property type="evidence" value="ECO:0007669"/>
    <property type="project" value="UniProtKB-EC"/>
</dbReference>
<evidence type="ECO:0000256" key="5">
    <source>
        <dbReference type="ARBA" id="ARBA00022777"/>
    </source>
</evidence>
<dbReference type="EC" id="2.7.13.3" evidence="2"/>
<protein>
    <recommendedName>
        <fullName evidence="2">histidine kinase</fullName>
        <ecNumber evidence="2">2.7.13.3</ecNumber>
    </recommendedName>
</protein>
<evidence type="ECO:0000259" key="6">
    <source>
        <dbReference type="PROSITE" id="PS50112"/>
    </source>
</evidence>
<dbReference type="PANTHER" id="PTHR43304:SF1">
    <property type="entry name" value="PAC DOMAIN-CONTAINING PROTEIN"/>
    <property type="match status" value="1"/>
</dbReference>
<evidence type="ECO:0000313" key="9">
    <source>
        <dbReference type="Proteomes" id="UP000060487"/>
    </source>
</evidence>